<reference evidence="2" key="1">
    <citation type="submission" date="2022-03" db="EMBL/GenBank/DDBJ databases">
        <authorList>
            <person name="Alioto T."/>
            <person name="Alioto T."/>
            <person name="Gomez Garrido J."/>
        </authorList>
    </citation>
    <scope>NUCLEOTIDE SEQUENCE</scope>
</reference>
<sequence>MSASWWRDTTVTTENLVELQKEAIDEQISFEEEEISEKQLSSMKLEEACQMWVNLQTFLQQHHPDKALAQRLVNSFDTDMSPFRGMLKRHQGKQTMEWFLQKPPRHEEEPACVSDAQLPYTSSSSN</sequence>
<evidence type="ECO:0000313" key="3">
    <source>
        <dbReference type="Proteomes" id="UP001295444"/>
    </source>
</evidence>
<protein>
    <submittedName>
        <fullName evidence="2">Uncharacterized protein</fullName>
    </submittedName>
</protein>
<proteinExistence type="predicted"/>
<feature type="region of interest" description="Disordered" evidence="1">
    <location>
        <begin position="102"/>
        <end position="126"/>
    </location>
</feature>
<evidence type="ECO:0000256" key="1">
    <source>
        <dbReference type="SAM" id="MobiDB-lite"/>
    </source>
</evidence>
<name>A0AAD1WT92_PELCU</name>
<evidence type="ECO:0000313" key="2">
    <source>
        <dbReference type="EMBL" id="CAH2321342.1"/>
    </source>
</evidence>
<keyword evidence="3" id="KW-1185">Reference proteome</keyword>
<dbReference type="AlphaFoldDB" id="A0AAD1WT92"/>
<gene>
    <name evidence="2" type="ORF">PECUL_23A013335</name>
</gene>
<organism evidence="2 3">
    <name type="scientific">Pelobates cultripes</name>
    <name type="common">Western spadefoot toad</name>
    <dbReference type="NCBI Taxonomy" id="61616"/>
    <lineage>
        <taxon>Eukaryota</taxon>
        <taxon>Metazoa</taxon>
        <taxon>Chordata</taxon>
        <taxon>Craniata</taxon>
        <taxon>Vertebrata</taxon>
        <taxon>Euteleostomi</taxon>
        <taxon>Amphibia</taxon>
        <taxon>Batrachia</taxon>
        <taxon>Anura</taxon>
        <taxon>Pelobatoidea</taxon>
        <taxon>Pelobatidae</taxon>
        <taxon>Pelobates</taxon>
    </lineage>
</organism>
<dbReference type="EMBL" id="OW240922">
    <property type="protein sequence ID" value="CAH2321342.1"/>
    <property type="molecule type" value="Genomic_DNA"/>
</dbReference>
<accession>A0AAD1WT92</accession>
<dbReference type="Proteomes" id="UP001295444">
    <property type="component" value="Chromosome 11"/>
</dbReference>